<name>A0A845HUJ5_9BURK</name>
<keyword evidence="2" id="KW-1185">Reference proteome</keyword>
<dbReference type="NCBIfam" id="TIGR03696">
    <property type="entry name" value="Rhs_assc_core"/>
    <property type="match status" value="1"/>
</dbReference>
<gene>
    <name evidence="1" type="ORF">GTP81_25220</name>
</gene>
<dbReference type="AlphaFoldDB" id="A0A845HUJ5"/>
<protein>
    <recommendedName>
        <fullName evidence="3">RHS repeat-associated core domain-containing protein</fullName>
    </recommendedName>
</protein>
<proteinExistence type="predicted"/>
<dbReference type="PANTHER" id="PTHR32305">
    <property type="match status" value="1"/>
</dbReference>
<dbReference type="InterPro" id="IPR050708">
    <property type="entry name" value="T6SS_VgrG/RHS"/>
</dbReference>
<dbReference type="InterPro" id="IPR022385">
    <property type="entry name" value="Rhs_assc_core"/>
</dbReference>
<dbReference type="PANTHER" id="PTHR32305:SF15">
    <property type="entry name" value="PROTEIN RHSA-RELATED"/>
    <property type="match status" value="1"/>
</dbReference>
<accession>A0A845HUJ5</accession>
<dbReference type="EMBL" id="WWCV01000061">
    <property type="protein sequence ID" value="MYN20046.1"/>
    <property type="molecule type" value="Genomic_DNA"/>
</dbReference>
<reference evidence="1 2" key="1">
    <citation type="submission" date="2019-12" db="EMBL/GenBank/DDBJ databases">
        <title>Novel species isolated from a subtropical stream in China.</title>
        <authorList>
            <person name="Lu H."/>
        </authorList>
    </citation>
    <scope>NUCLEOTIDE SEQUENCE [LARGE SCALE GENOMIC DNA]</scope>
    <source>
        <strain evidence="1 2">FT107W</strain>
    </source>
</reference>
<organism evidence="1 2">
    <name type="scientific">Duganella vulcania</name>
    <dbReference type="NCBI Taxonomy" id="2692166"/>
    <lineage>
        <taxon>Bacteria</taxon>
        <taxon>Pseudomonadati</taxon>
        <taxon>Pseudomonadota</taxon>
        <taxon>Betaproteobacteria</taxon>
        <taxon>Burkholderiales</taxon>
        <taxon>Oxalobacteraceae</taxon>
        <taxon>Telluria group</taxon>
        <taxon>Duganella</taxon>
    </lineage>
</organism>
<sequence>MLGHRRIADGFKRHRLHRRDAGRGDLVEMGQIREARQYFDVETGLWYNWHRYFDAALGRYIQSDPIGLSGGINTYAYDKSVPIVCWGSTAKCKHGPSIKSGAAVFLGPKF</sequence>
<evidence type="ECO:0008006" key="3">
    <source>
        <dbReference type="Google" id="ProtNLM"/>
    </source>
</evidence>
<comment type="caution">
    <text evidence="1">The sequence shown here is derived from an EMBL/GenBank/DDBJ whole genome shotgun (WGS) entry which is preliminary data.</text>
</comment>
<dbReference type="Proteomes" id="UP000484875">
    <property type="component" value="Unassembled WGS sequence"/>
</dbReference>
<evidence type="ECO:0000313" key="2">
    <source>
        <dbReference type="Proteomes" id="UP000484875"/>
    </source>
</evidence>
<dbReference type="PRINTS" id="PR00394">
    <property type="entry name" value="RHSPROTEIN"/>
</dbReference>
<evidence type="ECO:0000313" key="1">
    <source>
        <dbReference type="EMBL" id="MYN20046.1"/>
    </source>
</evidence>
<dbReference type="Gene3D" id="2.180.10.10">
    <property type="entry name" value="RHS repeat-associated core"/>
    <property type="match status" value="1"/>
</dbReference>